<accession>A0A0T6LZ55</accession>
<reference evidence="2 3" key="1">
    <citation type="submission" date="2015-10" db="EMBL/GenBank/DDBJ databases">
        <title>Draft genome sequence of pyrrolomycin-producing Streptomyces vitaminophilus.</title>
        <authorList>
            <person name="Graham D.E."/>
            <person name="Mahan K.M."/>
            <person name="Klingeman D.M."/>
            <person name="Hettich R.L."/>
            <person name="Parry R.J."/>
        </authorList>
    </citation>
    <scope>NUCLEOTIDE SEQUENCE [LARGE SCALE GENOMIC DNA]</scope>
    <source>
        <strain evidence="2 3">ATCC 31673</strain>
    </source>
</reference>
<dbReference type="EMBL" id="LLZU01000001">
    <property type="protein sequence ID" value="KRV51304.1"/>
    <property type="molecule type" value="Genomic_DNA"/>
</dbReference>
<dbReference type="Pfam" id="PF13466">
    <property type="entry name" value="STAS_2"/>
    <property type="match status" value="1"/>
</dbReference>
<proteinExistence type="predicted"/>
<dbReference type="InterPro" id="IPR058548">
    <property type="entry name" value="MlaB-like_STAS"/>
</dbReference>
<dbReference type="InterPro" id="IPR036513">
    <property type="entry name" value="STAS_dom_sf"/>
</dbReference>
<dbReference type="PROSITE" id="PS50801">
    <property type="entry name" value="STAS"/>
    <property type="match status" value="1"/>
</dbReference>
<feature type="domain" description="STAS" evidence="1">
    <location>
        <begin position="21"/>
        <end position="109"/>
    </location>
</feature>
<organism evidence="2 3">
    <name type="scientific">Wenjunlia vitaminophila</name>
    <name type="common">Streptomyces vitaminophilus</name>
    <dbReference type="NCBI Taxonomy" id="76728"/>
    <lineage>
        <taxon>Bacteria</taxon>
        <taxon>Bacillati</taxon>
        <taxon>Actinomycetota</taxon>
        <taxon>Actinomycetes</taxon>
        <taxon>Kitasatosporales</taxon>
        <taxon>Streptomycetaceae</taxon>
        <taxon>Wenjunlia</taxon>
    </lineage>
</organism>
<name>A0A0T6LZ55_WENVI</name>
<evidence type="ECO:0000259" key="1">
    <source>
        <dbReference type="PROSITE" id="PS50801"/>
    </source>
</evidence>
<dbReference type="CDD" id="cd07043">
    <property type="entry name" value="STAS_anti-anti-sigma_factors"/>
    <property type="match status" value="1"/>
</dbReference>
<protein>
    <recommendedName>
        <fullName evidence="1">STAS domain-containing protein</fullName>
    </recommendedName>
</protein>
<gene>
    <name evidence="2" type="ORF">AQ490_00590</name>
</gene>
<dbReference type="AlphaFoldDB" id="A0A0T6LZ55"/>
<dbReference type="STRING" id="76728.AQ490_00590"/>
<keyword evidence="3" id="KW-1185">Reference proteome</keyword>
<comment type="caution">
    <text evidence="2">The sequence shown here is derived from an EMBL/GenBank/DDBJ whole genome shotgun (WGS) entry which is preliminary data.</text>
</comment>
<dbReference type="eggNOG" id="ENOG502ZSJZ">
    <property type="taxonomic scope" value="Bacteria"/>
</dbReference>
<evidence type="ECO:0000313" key="2">
    <source>
        <dbReference type="EMBL" id="KRV51304.1"/>
    </source>
</evidence>
<dbReference type="InterPro" id="IPR002645">
    <property type="entry name" value="STAS_dom"/>
</dbReference>
<dbReference type="Gene3D" id="3.30.750.24">
    <property type="entry name" value="STAS domain"/>
    <property type="match status" value="1"/>
</dbReference>
<sequence>MDVLYQSGLLRVARTYEPSGLRVVGDVDAFTVPVLHSALRTLLHDGGDIHLELSELQFMDVAGLELVVSTARDLTDGRRLYLHALSPHLRKVMELVGWDRTPGLGFVEE</sequence>
<evidence type="ECO:0000313" key="3">
    <source>
        <dbReference type="Proteomes" id="UP000050867"/>
    </source>
</evidence>
<dbReference type="SUPFAM" id="SSF52091">
    <property type="entry name" value="SpoIIaa-like"/>
    <property type="match status" value="1"/>
</dbReference>
<dbReference type="Proteomes" id="UP000050867">
    <property type="component" value="Unassembled WGS sequence"/>
</dbReference>